<dbReference type="PANTHER" id="PTHR33240">
    <property type="entry name" value="OS08G0508500 PROTEIN"/>
    <property type="match status" value="1"/>
</dbReference>
<proteinExistence type="predicted"/>
<accession>A0AAW2UCR4</accession>
<comment type="caution">
    <text evidence="1">The sequence shown here is derived from an EMBL/GenBank/DDBJ whole genome shotgun (WGS) entry which is preliminary data.</text>
</comment>
<dbReference type="EMBL" id="JACGWJ010000006">
    <property type="protein sequence ID" value="KAL0414898.1"/>
    <property type="molecule type" value="Genomic_DNA"/>
</dbReference>
<sequence>MGMRREDLVPKETTLMGFESSTIRALGEVILPISLGKEPQIKMVMVHFLIVDTLYPSYNIILGRPTLNAIRVVSSTSYLKMKFPMKYGIGEVRGNQRSARECRCHTLRKMRKDEDGPLNQEGRMNPINEIKSIPLGGSKREKLVQMGTNLSHEEEDDLKCLLQNWEEVFEWEEGQIEGVSEYLIRHELHVKEGEKPVR</sequence>
<organism evidence="1">
    <name type="scientific">Sesamum radiatum</name>
    <name type="common">Black benniseed</name>
    <dbReference type="NCBI Taxonomy" id="300843"/>
    <lineage>
        <taxon>Eukaryota</taxon>
        <taxon>Viridiplantae</taxon>
        <taxon>Streptophyta</taxon>
        <taxon>Embryophyta</taxon>
        <taxon>Tracheophyta</taxon>
        <taxon>Spermatophyta</taxon>
        <taxon>Magnoliopsida</taxon>
        <taxon>eudicotyledons</taxon>
        <taxon>Gunneridae</taxon>
        <taxon>Pentapetalae</taxon>
        <taxon>asterids</taxon>
        <taxon>lamiids</taxon>
        <taxon>Lamiales</taxon>
        <taxon>Pedaliaceae</taxon>
        <taxon>Sesamum</taxon>
    </lineage>
</organism>
<dbReference type="AlphaFoldDB" id="A0AAW2UCR4"/>
<name>A0AAW2UCR4_SESRA</name>
<protein>
    <submittedName>
        <fullName evidence="1">Uncharacterized protein</fullName>
    </submittedName>
</protein>
<gene>
    <name evidence="1" type="ORF">Sradi_1691500</name>
</gene>
<reference evidence="1" key="1">
    <citation type="submission" date="2020-06" db="EMBL/GenBank/DDBJ databases">
        <authorList>
            <person name="Li T."/>
            <person name="Hu X."/>
            <person name="Zhang T."/>
            <person name="Song X."/>
            <person name="Zhang H."/>
            <person name="Dai N."/>
            <person name="Sheng W."/>
            <person name="Hou X."/>
            <person name="Wei L."/>
        </authorList>
    </citation>
    <scope>NUCLEOTIDE SEQUENCE</scope>
    <source>
        <strain evidence="1">G02</strain>
        <tissue evidence="1">Leaf</tissue>
    </source>
</reference>
<dbReference type="PANTHER" id="PTHR33240:SF8">
    <property type="entry name" value="OS03G0439900 PROTEIN"/>
    <property type="match status" value="1"/>
</dbReference>
<reference evidence="1" key="2">
    <citation type="journal article" date="2024" name="Plant">
        <title>Genomic evolution and insights into agronomic trait innovations of Sesamum species.</title>
        <authorList>
            <person name="Miao H."/>
            <person name="Wang L."/>
            <person name="Qu L."/>
            <person name="Liu H."/>
            <person name="Sun Y."/>
            <person name="Le M."/>
            <person name="Wang Q."/>
            <person name="Wei S."/>
            <person name="Zheng Y."/>
            <person name="Lin W."/>
            <person name="Duan Y."/>
            <person name="Cao H."/>
            <person name="Xiong S."/>
            <person name="Wang X."/>
            <person name="Wei L."/>
            <person name="Li C."/>
            <person name="Ma Q."/>
            <person name="Ju M."/>
            <person name="Zhao R."/>
            <person name="Li G."/>
            <person name="Mu C."/>
            <person name="Tian Q."/>
            <person name="Mei H."/>
            <person name="Zhang T."/>
            <person name="Gao T."/>
            <person name="Zhang H."/>
        </authorList>
    </citation>
    <scope>NUCLEOTIDE SEQUENCE</scope>
    <source>
        <strain evidence="1">G02</strain>
    </source>
</reference>
<evidence type="ECO:0000313" key="1">
    <source>
        <dbReference type="EMBL" id="KAL0414898.1"/>
    </source>
</evidence>